<feature type="region of interest" description="Disordered" evidence="1">
    <location>
        <begin position="51"/>
        <end position="70"/>
    </location>
</feature>
<name>A0A510JA02_9ALPH</name>
<evidence type="ECO:0000256" key="1">
    <source>
        <dbReference type="SAM" id="MobiDB-lite"/>
    </source>
</evidence>
<protein>
    <submittedName>
        <fullName evidence="2">US8A-like protein</fullName>
    </submittedName>
</protein>
<dbReference type="RefSeq" id="YP_010801550.1">
    <property type="nucleotide sequence ID" value="NC_076965.1"/>
</dbReference>
<accession>A0A510JA02</accession>
<dbReference type="InterPro" id="IPR017377">
    <property type="entry name" value="Herpes_US8A"/>
</dbReference>
<gene>
    <name evidence="2" type="primary">US8A</name>
</gene>
<dbReference type="EMBL" id="LC492974">
    <property type="protein sequence ID" value="BBM13241.1"/>
    <property type="molecule type" value="Genomic_DNA"/>
</dbReference>
<reference evidence="2 3" key="1">
    <citation type="journal article" date="2020" name="J. Virol.">
        <title>Characterization of a Novel Alphaherpesvirus Isolated from the Fruit Bat Pteropus lylei in Vietnam.</title>
        <authorList>
            <person name="Inagaki T."/>
            <person name="Yamada S."/>
            <person name="Fujii H."/>
            <person name="Yoshikawa T."/>
            <person name="Shibamura M."/>
            <person name="Harada S."/>
            <person name="Fukushi S."/>
            <person name="Le M.Q."/>
            <person name="Nguyen C.T."/>
            <person name="Nguyen T.T.T."/>
            <person name="Nguyen T.T."/>
            <person name="Nguyen T.T."/>
            <person name="Quach V.T."/>
            <person name="Thong V.D."/>
            <person name="Mori K."/>
            <person name="Sasaki M."/>
            <person name="Setiyono A."/>
            <person name="Handharyani E."/>
            <person name="Takeyama H."/>
            <person name="Hasebe F."/>
            <person name="Saijo M."/>
        </authorList>
    </citation>
    <scope>NUCLEOTIDE SEQUENCE [LARGE SCALE GENOMIC DNA]</scope>
</reference>
<keyword evidence="3" id="KW-1185">Reference proteome</keyword>
<sequence>MDPVDIVTSRPPIRLARSGKTSIASPAACSRRFSREQMAVGRELVDLAEAVSWPSPTPPPDTPPPTPSPPLYSTCGRQALARPTASRAWACGERRV</sequence>
<organism evidence="2 3">
    <name type="scientific">pteropodid alphaherpesvirus 2</name>
    <dbReference type="NCBI Taxonomy" id="3118716"/>
    <lineage>
        <taxon>Viruses</taxon>
        <taxon>Duplodnaviria</taxon>
        <taxon>Heunggongvirae</taxon>
        <taxon>Peploviricota</taxon>
        <taxon>Herviviricetes</taxon>
        <taxon>Herpesvirales</taxon>
        <taxon>Orthoherpesviridae</taxon>
        <taxon>Alphaherpesvirinae</taxon>
        <taxon>Simplexvirus</taxon>
        <taxon>Simplexvirus pteropodidalpha2</taxon>
    </lineage>
</organism>
<evidence type="ECO:0000313" key="3">
    <source>
        <dbReference type="Proteomes" id="UP001143588"/>
    </source>
</evidence>
<feature type="compositionally biased region" description="Pro residues" evidence="1">
    <location>
        <begin position="55"/>
        <end position="70"/>
    </location>
</feature>
<dbReference type="KEGG" id="vg:80540258"/>
<proteinExistence type="predicted"/>
<dbReference type="Pfam" id="PF25737">
    <property type="entry name" value="Herpes_US8A"/>
    <property type="match status" value="1"/>
</dbReference>
<dbReference type="GeneID" id="80540258"/>
<evidence type="ECO:0000313" key="2">
    <source>
        <dbReference type="EMBL" id="BBM13241.1"/>
    </source>
</evidence>
<dbReference type="Proteomes" id="UP001143588">
    <property type="component" value="Segment"/>
</dbReference>